<dbReference type="GO" id="GO:0006526">
    <property type="term" value="P:L-arginine biosynthetic process"/>
    <property type="evidence" value="ECO:0007669"/>
    <property type="project" value="InterPro"/>
</dbReference>
<dbReference type="SUPFAM" id="SSF53187">
    <property type="entry name" value="Zn-dependent exopeptidases"/>
    <property type="match status" value="1"/>
</dbReference>
<evidence type="ECO:0000313" key="6">
    <source>
        <dbReference type="Proteomes" id="UP000004728"/>
    </source>
</evidence>
<dbReference type="eggNOG" id="COG0624">
    <property type="taxonomic scope" value="Bacteria"/>
</dbReference>
<dbReference type="GO" id="GO:0046872">
    <property type="term" value="F:metal ion binding"/>
    <property type="evidence" value="ECO:0007669"/>
    <property type="project" value="UniProtKB-KW"/>
</dbReference>
<evidence type="ECO:0000313" key="5">
    <source>
        <dbReference type="EMBL" id="EGD58245.1"/>
    </source>
</evidence>
<dbReference type="SUPFAM" id="SSF55031">
    <property type="entry name" value="Bacterial exopeptidase dimerisation domain"/>
    <property type="match status" value="1"/>
</dbReference>
<name>F1ZAX7_9SPHN</name>
<organism evidence="5 6">
    <name type="scientific">Novosphingobium nitrogenifigens DSM 19370</name>
    <dbReference type="NCBI Taxonomy" id="983920"/>
    <lineage>
        <taxon>Bacteria</taxon>
        <taxon>Pseudomonadati</taxon>
        <taxon>Pseudomonadota</taxon>
        <taxon>Alphaproteobacteria</taxon>
        <taxon>Sphingomonadales</taxon>
        <taxon>Sphingomonadaceae</taxon>
        <taxon>Novosphingobium</taxon>
    </lineage>
</organism>
<dbReference type="STRING" id="983920.Y88_0297"/>
<dbReference type="Gene3D" id="3.40.630.10">
    <property type="entry name" value="Zn peptidases"/>
    <property type="match status" value="1"/>
</dbReference>
<feature type="domain" description="Peptidase M20 dimerisation" evidence="4">
    <location>
        <begin position="187"/>
        <end position="293"/>
    </location>
</feature>
<dbReference type="EMBL" id="AEWJ01000044">
    <property type="protein sequence ID" value="EGD58245.1"/>
    <property type="molecule type" value="Genomic_DNA"/>
</dbReference>
<dbReference type="InterPro" id="IPR010169">
    <property type="entry name" value="AcOrn-deacetyl"/>
</dbReference>
<dbReference type="Gene3D" id="3.30.70.360">
    <property type="match status" value="1"/>
</dbReference>
<dbReference type="FunCoup" id="F1ZAX7">
    <property type="interactions" value="284"/>
</dbReference>
<evidence type="ECO:0000256" key="2">
    <source>
        <dbReference type="ARBA" id="ARBA00022801"/>
    </source>
</evidence>
<evidence type="ECO:0000256" key="1">
    <source>
        <dbReference type="ARBA" id="ARBA00022723"/>
    </source>
</evidence>
<evidence type="ECO:0000259" key="4">
    <source>
        <dbReference type="Pfam" id="PF07687"/>
    </source>
</evidence>
<keyword evidence="1" id="KW-0479">Metal-binding</keyword>
<dbReference type="InParanoid" id="F1ZAX7"/>
<dbReference type="Pfam" id="PF07687">
    <property type="entry name" value="M20_dimer"/>
    <property type="match status" value="1"/>
</dbReference>
<gene>
    <name evidence="5" type="ORF">Y88_0297</name>
</gene>
<dbReference type="PANTHER" id="PTHR43808">
    <property type="entry name" value="ACETYLORNITHINE DEACETYLASE"/>
    <property type="match status" value="1"/>
</dbReference>
<dbReference type="InterPro" id="IPR050072">
    <property type="entry name" value="Peptidase_M20A"/>
</dbReference>
<dbReference type="AlphaFoldDB" id="F1ZAX7"/>
<proteinExistence type="predicted"/>
<keyword evidence="2" id="KW-0378">Hydrolase</keyword>
<evidence type="ECO:0000256" key="3">
    <source>
        <dbReference type="ARBA" id="ARBA00023285"/>
    </source>
</evidence>
<dbReference type="PANTHER" id="PTHR43808:SF31">
    <property type="entry name" value="N-ACETYL-L-CITRULLINE DEACETYLASE"/>
    <property type="match status" value="1"/>
</dbReference>
<dbReference type="NCBIfam" id="TIGR01892">
    <property type="entry name" value="AcOrn-deacetyl"/>
    <property type="match status" value="1"/>
</dbReference>
<accession>F1ZAX7</accession>
<dbReference type="InterPro" id="IPR011650">
    <property type="entry name" value="Peptidase_M20_dimer"/>
</dbReference>
<keyword evidence="6" id="KW-1185">Reference proteome</keyword>
<dbReference type="GO" id="GO:0008777">
    <property type="term" value="F:acetylornithine deacetylase activity"/>
    <property type="evidence" value="ECO:0007669"/>
    <property type="project" value="TreeGrafter"/>
</dbReference>
<keyword evidence="3" id="KW-0170">Cobalt</keyword>
<protein>
    <submittedName>
        <fullName evidence="5">Acetylornithine deacetylase (ArgE)</fullName>
    </submittedName>
</protein>
<dbReference type="Proteomes" id="UP000004728">
    <property type="component" value="Unassembled WGS sequence"/>
</dbReference>
<reference evidence="5 6" key="1">
    <citation type="journal article" date="2012" name="J. Bacteriol.">
        <title>Draft Genome Sequence of Novosphingobium nitrogenifigens Y88T.</title>
        <authorList>
            <person name="Strabala T.J."/>
            <person name="Macdonald L."/>
            <person name="Liu V."/>
            <person name="Smit A.M."/>
        </authorList>
    </citation>
    <scope>NUCLEOTIDE SEQUENCE [LARGE SCALE GENOMIC DNA]</scope>
    <source>
        <strain evidence="5 6">DSM 19370</strain>
    </source>
</reference>
<dbReference type="CDD" id="cd03894">
    <property type="entry name" value="M20_ArgE"/>
    <property type="match status" value="1"/>
</dbReference>
<dbReference type="HOGENOM" id="CLU_021802_2_4_5"/>
<dbReference type="NCBIfam" id="NF005710">
    <property type="entry name" value="PRK07522.1"/>
    <property type="match status" value="1"/>
</dbReference>
<dbReference type="InterPro" id="IPR036264">
    <property type="entry name" value="Bact_exopeptidase_dim_dom"/>
</dbReference>
<dbReference type="InterPro" id="IPR002933">
    <property type="entry name" value="Peptidase_M20"/>
</dbReference>
<sequence>MYKRADLTDGGRMSLSASRAILERLVAFPTVSRSGNRALVDYVRGLVEPVGARVELTDDGDSANMWISLGPEGVPGIVLSGHSDVVPVAGQPWSRDPFVLHAQDGRLYGRGTADMKGFLASALATVIAAGRITESGRALRTPLHLAISFDEEVGCLGVRSLLDLLASRPLRPLLVWIGEPTGLALATGHKGKSAFRVVARGRAAHSALAPTGLNAIHLAADFIAALRALQGELAATTPDPAYDVGYSTIHVGTIRGGEALNIVPATCELEFEIRNMASDDPLAIEREIRARAEGIIAPWRRDFPEAALEIEAVNAYPGLDTRHPGALAFARTLSGSNAAPIKVAFGTEGGLFSQTLGVPTVICGPGSMEQGHKPDEFVTEEQLARCDAMLARLIDRLEAGVSLV</sequence>
<dbReference type="Pfam" id="PF01546">
    <property type="entry name" value="Peptidase_M20"/>
    <property type="match status" value="1"/>
</dbReference>
<comment type="caution">
    <text evidence="5">The sequence shown here is derived from an EMBL/GenBank/DDBJ whole genome shotgun (WGS) entry which is preliminary data.</text>
</comment>